<sequence length="142" mass="15958">MPVPDQSFEFLVFAVLPSGANKLWKPTFKVSAKGAMDPNYLTKRSWAELRSMPFDSLYDGVHQQAQISQQILQDFKLPMPQLSYNNGSKHRALPEPAVGSKKQRSTRSLPPPEYAYHDTGLSTENMPEDRPLDATLKRPQGA</sequence>
<dbReference type="EMBL" id="HBIP01003108">
    <property type="protein sequence ID" value="CAE0486303.1"/>
    <property type="molecule type" value="Transcribed_RNA"/>
</dbReference>
<evidence type="ECO:0000256" key="1">
    <source>
        <dbReference type="SAM" id="MobiDB-lite"/>
    </source>
</evidence>
<dbReference type="AlphaFoldDB" id="A0A7S3VHP7"/>
<evidence type="ECO:0000313" key="2">
    <source>
        <dbReference type="EMBL" id="CAE0486303.1"/>
    </source>
</evidence>
<feature type="compositionally biased region" description="Basic and acidic residues" evidence="1">
    <location>
        <begin position="127"/>
        <end position="136"/>
    </location>
</feature>
<proteinExistence type="predicted"/>
<feature type="region of interest" description="Disordered" evidence="1">
    <location>
        <begin position="82"/>
        <end position="142"/>
    </location>
</feature>
<gene>
    <name evidence="2" type="ORF">DTER00134_LOCUS1342</name>
</gene>
<reference evidence="2" key="1">
    <citation type="submission" date="2021-01" db="EMBL/GenBank/DDBJ databases">
        <authorList>
            <person name="Corre E."/>
            <person name="Pelletier E."/>
            <person name="Niang G."/>
            <person name="Scheremetjew M."/>
            <person name="Finn R."/>
            <person name="Kale V."/>
            <person name="Holt S."/>
            <person name="Cochrane G."/>
            <person name="Meng A."/>
            <person name="Brown T."/>
            <person name="Cohen L."/>
        </authorList>
    </citation>
    <scope>NUCLEOTIDE SEQUENCE</scope>
    <source>
        <strain evidence="2">CCMP1320</strain>
    </source>
</reference>
<protein>
    <submittedName>
        <fullName evidence="2">Uncharacterized protein</fullName>
    </submittedName>
</protein>
<name>A0A7S3VHP7_DUNTE</name>
<organism evidence="2">
    <name type="scientific">Dunaliella tertiolecta</name>
    <name type="common">Green alga</name>
    <dbReference type="NCBI Taxonomy" id="3047"/>
    <lineage>
        <taxon>Eukaryota</taxon>
        <taxon>Viridiplantae</taxon>
        <taxon>Chlorophyta</taxon>
        <taxon>core chlorophytes</taxon>
        <taxon>Chlorophyceae</taxon>
        <taxon>CS clade</taxon>
        <taxon>Chlamydomonadales</taxon>
        <taxon>Dunaliellaceae</taxon>
        <taxon>Dunaliella</taxon>
    </lineage>
</organism>
<accession>A0A7S3VHP7</accession>